<feature type="coiled-coil region" evidence="1">
    <location>
        <begin position="15"/>
        <end position="42"/>
    </location>
</feature>
<dbReference type="PATRIC" id="fig|1679170.3.peg.1200"/>
<name>A0A0K9GR37_9BACI</name>
<reference evidence="3" key="1">
    <citation type="submission" date="2015-07" db="EMBL/GenBank/DDBJ databases">
        <title>Genome sequencing project for genomic taxonomy and phylogenomics of Bacillus-like bacteria.</title>
        <authorList>
            <person name="Liu B."/>
            <person name="Wang J."/>
            <person name="Zhu Y."/>
            <person name="Liu G."/>
            <person name="Chen Q."/>
            <person name="Chen Z."/>
            <person name="Lan J."/>
            <person name="Che J."/>
            <person name="Ge C."/>
            <person name="Shi H."/>
            <person name="Pan Z."/>
            <person name="Liu X."/>
        </authorList>
    </citation>
    <scope>NUCLEOTIDE SEQUENCE [LARGE SCALE GENOMIC DNA]</scope>
    <source>
        <strain evidence="3">FJAT-27997</strain>
    </source>
</reference>
<dbReference type="STRING" id="1679170.AC625_05605"/>
<dbReference type="Pfam" id="PF10737">
    <property type="entry name" value="GerPC"/>
    <property type="match status" value="1"/>
</dbReference>
<sequence length="204" mass="23695">MNDFYSYTIQMQKYLSSQNKRIENLESTVQSLLEQLEQLKAKPTVNVERIEYKFDQLKVETLEGTLNIGLNPNDLSNIEELAVPSSNPSTFEPYMFPARNELIQDIQNHILTNLDTLITDTESEINAKLDPSYHEFIRNDLEKQLKQRIEQYLSQTSPDQRSPHRHEQMKQQIIEKLNTDIHIAIRNFIIASHKQSGGNSNHGI</sequence>
<evidence type="ECO:0000313" key="3">
    <source>
        <dbReference type="Proteomes" id="UP000037146"/>
    </source>
</evidence>
<evidence type="ECO:0000256" key="1">
    <source>
        <dbReference type="SAM" id="Coils"/>
    </source>
</evidence>
<dbReference type="InterPro" id="IPR019673">
    <property type="entry name" value="Spore_germination_GerPC"/>
</dbReference>
<dbReference type="EMBL" id="LFZW01000001">
    <property type="protein sequence ID" value="KMY49051.1"/>
    <property type="molecule type" value="Genomic_DNA"/>
</dbReference>
<keyword evidence="1" id="KW-0175">Coiled coil</keyword>
<gene>
    <name evidence="2" type="ORF">AC625_05605</name>
</gene>
<dbReference type="Proteomes" id="UP000037146">
    <property type="component" value="Unassembled WGS sequence"/>
</dbReference>
<dbReference type="AlphaFoldDB" id="A0A0K9GR37"/>
<dbReference type="RefSeq" id="WP_049680383.1">
    <property type="nucleotide sequence ID" value="NZ_LFZW01000001.1"/>
</dbReference>
<protein>
    <submittedName>
        <fullName evidence="2">Uncharacterized protein</fullName>
    </submittedName>
</protein>
<organism evidence="2 3">
    <name type="scientific">Peribacillus loiseleuriae</name>
    <dbReference type="NCBI Taxonomy" id="1679170"/>
    <lineage>
        <taxon>Bacteria</taxon>
        <taxon>Bacillati</taxon>
        <taxon>Bacillota</taxon>
        <taxon>Bacilli</taxon>
        <taxon>Bacillales</taxon>
        <taxon>Bacillaceae</taxon>
        <taxon>Peribacillus</taxon>
    </lineage>
</organism>
<keyword evidence="3" id="KW-1185">Reference proteome</keyword>
<accession>A0A0K9GR37</accession>
<evidence type="ECO:0000313" key="2">
    <source>
        <dbReference type="EMBL" id="KMY49051.1"/>
    </source>
</evidence>
<proteinExistence type="predicted"/>
<comment type="caution">
    <text evidence="2">The sequence shown here is derived from an EMBL/GenBank/DDBJ whole genome shotgun (WGS) entry which is preliminary data.</text>
</comment>